<organism evidence="1 2">
    <name type="scientific">Bacteroides fragilis str. 3783N1-6</name>
    <dbReference type="NCBI Taxonomy" id="1339310"/>
    <lineage>
        <taxon>Bacteria</taxon>
        <taxon>Pseudomonadati</taxon>
        <taxon>Bacteroidota</taxon>
        <taxon>Bacteroidia</taxon>
        <taxon>Bacteroidales</taxon>
        <taxon>Bacteroidaceae</taxon>
        <taxon>Bacteroides</taxon>
    </lineage>
</organism>
<name>A0AB73ASK5_BACFG</name>
<accession>A0AB73ASK5</accession>
<sequence>MYICNRPNCSISKQMKREWNSCINTYSLPWDIIVNSEKKKFIES</sequence>
<comment type="caution">
    <text evidence="1">The sequence shown here is derived from an EMBL/GenBank/DDBJ whole genome shotgun (WGS) entry which is preliminary data.</text>
</comment>
<dbReference type="Proteomes" id="UP000021175">
    <property type="component" value="Unassembled WGS sequence"/>
</dbReference>
<dbReference type="EMBL" id="JGEU01000010">
    <property type="protein sequence ID" value="EYB12164.1"/>
    <property type="molecule type" value="Genomic_DNA"/>
</dbReference>
<reference evidence="1 2" key="1">
    <citation type="submission" date="2014-02" db="EMBL/GenBank/DDBJ databases">
        <authorList>
            <person name="Sears C."/>
            <person name="Carroll K."/>
            <person name="Sack B.R."/>
            <person name="Qadri F."/>
            <person name="Myers L.L."/>
            <person name="Chung G.-T."/>
            <person name="Escheverria P."/>
            <person name="Fraser C.M."/>
            <person name="Sadzewicz L."/>
            <person name="Shefchek K.A."/>
            <person name="Tallon L."/>
            <person name="Das S.P."/>
            <person name="Daugherty S."/>
            <person name="Mongodin E.F."/>
        </authorList>
    </citation>
    <scope>NUCLEOTIDE SEQUENCE [LARGE SCALE GENOMIC DNA]</scope>
    <source>
        <strain evidence="1 2">3783N1-6</strain>
    </source>
</reference>
<proteinExistence type="predicted"/>
<protein>
    <submittedName>
        <fullName evidence="1">Uncharacterized protein</fullName>
    </submittedName>
</protein>
<evidence type="ECO:0000313" key="1">
    <source>
        <dbReference type="EMBL" id="EYB12164.1"/>
    </source>
</evidence>
<evidence type="ECO:0000313" key="2">
    <source>
        <dbReference type="Proteomes" id="UP000021175"/>
    </source>
</evidence>
<dbReference type="AlphaFoldDB" id="A0AB73ASK5"/>
<gene>
    <name evidence="1" type="ORF">M119_4753</name>
</gene>